<dbReference type="InterPro" id="IPR029030">
    <property type="entry name" value="Caspase-like_dom_sf"/>
</dbReference>
<evidence type="ECO:0000256" key="1">
    <source>
        <dbReference type="SAM" id="Coils"/>
    </source>
</evidence>
<name>K5CH38_9BACE</name>
<gene>
    <name evidence="4" type="ORF">HMPREF1057_00227</name>
</gene>
<dbReference type="Gene3D" id="3.40.50.1460">
    <property type="match status" value="1"/>
</dbReference>
<comment type="caution">
    <text evidence="4">The sequence shown here is derived from an EMBL/GenBank/DDBJ whole genome shotgun (WGS) entry which is preliminary data.</text>
</comment>
<evidence type="ECO:0000313" key="4">
    <source>
        <dbReference type="EMBL" id="EKJ92929.1"/>
    </source>
</evidence>
<evidence type="ECO:0000256" key="2">
    <source>
        <dbReference type="SAM" id="SignalP"/>
    </source>
</evidence>
<protein>
    <recommendedName>
        <fullName evidence="3">Peptidase C14 caspase domain-containing protein</fullName>
    </recommendedName>
</protein>
<dbReference type="GO" id="GO:0006508">
    <property type="term" value="P:proteolysis"/>
    <property type="evidence" value="ECO:0007669"/>
    <property type="project" value="InterPro"/>
</dbReference>
<feature type="coiled-coil region" evidence="1">
    <location>
        <begin position="204"/>
        <end position="238"/>
    </location>
</feature>
<organism evidence="4 5">
    <name type="scientific">Bacteroides finegoldii CL09T03C10</name>
    <dbReference type="NCBI Taxonomy" id="997888"/>
    <lineage>
        <taxon>Bacteria</taxon>
        <taxon>Pseudomonadati</taxon>
        <taxon>Bacteroidota</taxon>
        <taxon>Bacteroidia</taxon>
        <taxon>Bacteroidales</taxon>
        <taxon>Bacteroidaceae</taxon>
        <taxon>Bacteroides</taxon>
    </lineage>
</organism>
<dbReference type="PROSITE" id="PS00018">
    <property type="entry name" value="EF_HAND_1"/>
    <property type="match status" value="1"/>
</dbReference>
<dbReference type="InterPro" id="IPR018247">
    <property type="entry name" value="EF_Hand_1_Ca_BS"/>
</dbReference>
<dbReference type="AlphaFoldDB" id="K5CH38"/>
<dbReference type="RefSeq" id="WP_007758814.1">
    <property type="nucleotide sequence ID" value="NZ_AKBZ01000001.1"/>
</dbReference>
<feature type="domain" description="Peptidase C14 caspase" evidence="3">
    <location>
        <begin position="487"/>
        <end position="737"/>
    </location>
</feature>
<proteinExistence type="predicted"/>
<dbReference type="EMBL" id="AGXW01000001">
    <property type="protein sequence ID" value="EKJ92929.1"/>
    <property type="molecule type" value="Genomic_DNA"/>
</dbReference>
<dbReference type="Proteomes" id="UP000007995">
    <property type="component" value="Unassembled WGS sequence"/>
</dbReference>
<feature type="chain" id="PRO_5003882233" description="Peptidase C14 caspase domain-containing protein" evidence="2">
    <location>
        <begin position="28"/>
        <end position="748"/>
    </location>
</feature>
<dbReference type="OrthoDB" id="1043301at2"/>
<evidence type="ECO:0000313" key="5">
    <source>
        <dbReference type="Proteomes" id="UP000007995"/>
    </source>
</evidence>
<accession>K5CH38</accession>
<dbReference type="SUPFAM" id="SSF52129">
    <property type="entry name" value="Caspase-like"/>
    <property type="match status" value="1"/>
</dbReference>
<keyword evidence="2" id="KW-0732">Signal</keyword>
<reference evidence="4 5" key="1">
    <citation type="submission" date="2012-02" db="EMBL/GenBank/DDBJ databases">
        <title>The Genome Sequence of Bacteroides finegoldii CL09T03C10.</title>
        <authorList>
            <consortium name="The Broad Institute Genome Sequencing Platform"/>
            <person name="Earl A."/>
            <person name="Ward D."/>
            <person name="Feldgarden M."/>
            <person name="Gevers D."/>
            <person name="Zitomersky N.L."/>
            <person name="Coyne M.J."/>
            <person name="Comstock L.E."/>
            <person name="Young S.K."/>
            <person name="Zeng Q."/>
            <person name="Gargeya S."/>
            <person name="Fitzgerald M."/>
            <person name="Haas B."/>
            <person name="Abouelleil A."/>
            <person name="Alvarado L."/>
            <person name="Arachchi H.M."/>
            <person name="Berlin A."/>
            <person name="Chapman S.B."/>
            <person name="Gearin G."/>
            <person name="Goldberg J."/>
            <person name="Griggs A."/>
            <person name="Gujja S."/>
            <person name="Hansen M."/>
            <person name="Heiman D."/>
            <person name="Howarth C."/>
            <person name="Larimer J."/>
            <person name="Lui A."/>
            <person name="MacDonald P.J.P."/>
            <person name="McCowen C."/>
            <person name="Montmayeur A."/>
            <person name="Murphy C."/>
            <person name="Neiman D."/>
            <person name="Pearson M."/>
            <person name="Priest M."/>
            <person name="Roberts A."/>
            <person name="Saif S."/>
            <person name="Shea T."/>
            <person name="Sisk P."/>
            <person name="Stolte C."/>
            <person name="Sykes S."/>
            <person name="Wortman J."/>
            <person name="Nusbaum C."/>
            <person name="Birren B."/>
        </authorList>
    </citation>
    <scope>NUCLEOTIDE SEQUENCE [LARGE SCALE GENOMIC DNA]</scope>
    <source>
        <strain evidence="4 5">CL09T03C10</strain>
    </source>
</reference>
<dbReference type="InterPro" id="IPR011600">
    <property type="entry name" value="Pept_C14_caspase"/>
</dbReference>
<sequence length="748" mass="83204">MKNKCKKNSSVMTAMCCAIMLVCNVDAYAQKSSSVNPVKTSILPNVGWRDVKSDMEKPFDVNDPNWPQLDTNVRVNDLISVCPNSFCVVSNFGRKSNRGMMTFVLEVKLQKGSSLLFNADKNVRLTLDGATYKALPSSKMNLIPGKSLKGEVNIPIRKSLKGRRTATLLIQVGDDLHRFELAGSGGGRTQELALVPYNPTWMASEKKKNENLETRQRVEEVKKAVKKAEDVTKDIKDDLKEMLATAIALLRANNQLTENTKVDVNAEVMPEVRKDGAVEYNMKVRYDVQVVSDYVKKMNISQATEDWPAGKYRLKDSQAALQTAGIIKTTVESKLEEYIAPGTKVTVKIIGGTDAAPFRNAVAYDGGFGEIKDAECFVNGAYSYVSVNKEKGISSNEQLAYLRTLDIKDFMMAHVGPFRAADMRYEHFAEIAKEVGAQYRRVAVEITIHNAFQKKYPEIASYQENVYDRKSDVDINIPVAQVKSNAVAVIIGNTDYQVATGKQGTTKVGPVKYAVNDAKTMRDYLIKTLGVEENNILFKANADKKDFDDIFGVDGQEGKLAQMVAATGAKEVYFFYSGHGYPFMGQPYLLGVRSNPKSCKEQATSLQSIYKVLGALPVDKVNVITDACFSGQEITMEASATEFVRRPKPDKLAKFVILSAAKEDQYANWYKDKKHGLFSYVLFKAMQNKAQSDLNGDGTLTFDELYKYLSDEQATGVPYLVKELEGEQVHQNPVLQVSARAKDTFIKY</sequence>
<dbReference type="GO" id="GO:0004197">
    <property type="term" value="F:cysteine-type endopeptidase activity"/>
    <property type="evidence" value="ECO:0007669"/>
    <property type="project" value="InterPro"/>
</dbReference>
<feature type="signal peptide" evidence="2">
    <location>
        <begin position="1"/>
        <end position="27"/>
    </location>
</feature>
<evidence type="ECO:0000259" key="3">
    <source>
        <dbReference type="Pfam" id="PF00656"/>
    </source>
</evidence>
<dbReference type="Pfam" id="PF00656">
    <property type="entry name" value="Peptidase_C14"/>
    <property type="match status" value="1"/>
</dbReference>
<dbReference type="HOGENOM" id="CLU_371999_0_0_10"/>
<keyword evidence="1" id="KW-0175">Coiled coil</keyword>